<dbReference type="GO" id="GO:0051539">
    <property type="term" value="F:4 iron, 4 sulfur cluster binding"/>
    <property type="evidence" value="ECO:0007669"/>
    <property type="project" value="UniProtKB-KW"/>
</dbReference>
<dbReference type="InterPro" id="IPR006638">
    <property type="entry name" value="Elp3/MiaA/NifB-like_rSAM"/>
</dbReference>
<keyword evidence="6" id="KW-0411">Iron-sulfur</keyword>
<evidence type="ECO:0000313" key="9">
    <source>
        <dbReference type="Proteomes" id="UP000196365"/>
    </source>
</evidence>
<dbReference type="SFLD" id="SFLDG01086">
    <property type="entry name" value="elongater_protein-like"/>
    <property type="match status" value="1"/>
</dbReference>
<dbReference type="SUPFAM" id="SSF102114">
    <property type="entry name" value="Radical SAM enzymes"/>
    <property type="match status" value="1"/>
</dbReference>
<name>A0A1T4L3K6_9FIRM</name>
<evidence type="ECO:0000256" key="3">
    <source>
        <dbReference type="ARBA" id="ARBA00022691"/>
    </source>
</evidence>
<dbReference type="NCBIfam" id="TIGR01212">
    <property type="entry name" value="TIGR01212 family radical SAM protein"/>
    <property type="match status" value="1"/>
</dbReference>
<reference evidence="8 9" key="1">
    <citation type="submission" date="2017-02" db="EMBL/GenBank/DDBJ databases">
        <authorList>
            <person name="Peterson S.W."/>
        </authorList>
    </citation>
    <scope>NUCLEOTIDE SEQUENCE [LARGE SCALE GENOMIC DNA]</scope>
    <source>
        <strain evidence="8 9">DSM 15102</strain>
    </source>
</reference>
<accession>A0A1T4L3K6</accession>
<feature type="domain" description="Radical SAM core" evidence="7">
    <location>
        <begin position="16"/>
        <end position="257"/>
    </location>
</feature>
<dbReference type="PANTHER" id="PTHR11135">
    <property type="entry name" value="HISTONE ACETYLTRANSFERASE-RELATED"/>
    <property type="match status" value="1"/>
</dbReference>
<dbReference type="SMART" id="SM00729">
    <property type="entry name" value="Elp3"/>
    <property type="match status" value="1"/>
</dbReference>
<keyword evidence="2" id="KW-0004">4Fe-4S</keyword>
<keyword evidence="4" id="KW-0479">Metal-binding</keyword>
<organism evidence="8 9">
    <name type="scientific">Garciella nitratireducens DSM 15102</name>
    <dbReference type="NCBI Taxonomy" id="1121911"/>
    <lineage>
        <taxon>Bacteria</taxon>
        <taxon>Bacillati</taxon>
        <taxon>Bacillota</taxon>
        <taxon>Clostridia</taxon>
        <taxon>Eubacteriales</taxon>
        <taxon>Eubacteriaceae</taxon>
        <taxon>Garciella</taxon>
    </lineage>
</organism>
<dbReference type="InterPro" id="IPR039661">
    <property type="entry name" value="ELP3"/>
</dbReference>
<keyword evidence="5" id="KW-0408">Iron</keyword>
<evidence type="ECO:0000256" key="1">
    <source>
        <dbReference type="ARBA" id="ARBA00001966"/>
    </source>
</evidence>
<dbReference type="InterPro" id="IPR032432">
    <property type="entry name" value="Radical_SAM_C"/>
</dbReference>
<evidence type="ECO:0000256" key="2">
    <source>
        <dbReference type="ARBA" id="ARBA00022485"/>
    </source>
</evidence>
<dbReference type="InterPro" id="IPR058240">
    <property type="entry name" value="rSAM_sf"/>
</dbReference>
<sequence>MEIKRYYTLNQELRKVFGEKVVKLSLDAGFTCPNRDGNIGKRGCIFCGEKGGGEFAGSRIQSIEEQIEQQKKLLSKKWKANSYIAYFQSFTNTYAPIEKLRKIYWQALNIKGMVGLAIATRPDCLSDEVLSLLEQLNQKTFLWIELGLQSIHFKTEKFIRRGYPLSVYNQAIEELKKRKIRVVTHLIMGLPYETKEEMLKSIEAVAYTDTWGIKLHSLYIQKGTDLYKYYLKNPFPLLSKQEYINIVVDGIELLPKAMVVHRVTGDGEKELLYTPKWSSDKRSVLNGIDQELNRRNTYQGIRFH</sequence>
<protein>
    <recommendedName>
        <fullName evidence="7">Radical SAM core domain-containing protein</fullName>
    </recommendedName>
</protein>
<dbReference type="Gene3D" id="3.80.30.20">
    <property type="entry name" value="tm_1862 like domain"/>
    <property type="match status" value="1"/>
</dbReference>
<dbReference type="Proteomes" id="UP000196365">
    <property type="component" value="Unassembled WGS sequence"/>
</dbReference>
<proteinExistence type="predicted"/>
<comment type="cofactor">
    <cofactor evidence="1">
        <name>[4Fe-4S] cluster</name>
        <dbReference type="ChEBI" id="CHEBI:49883"/>
    </cofactor>
</comment>
<dbReference type="CDD" id="cd01335">
    <property type="entry name" value="Radical_SAM"/>
    <property type="match status" value="1"/>
</dbReference>
<evidence type="ECO:0000259" key="7">
    <source>
        <dbReference type="PROSITE" id="PS51918"/>
    </source>
</evidence>
<dbReference type="InterPro" id="IPR023404">
    <property type="entry name" value="rSAM_horseshoe"/>
</dbReference>
<dbReference type="SFLD" id="SFLDG01091">
    <property type="entry name" value="uncharacterized_CHP01210-like"/>
    <property type="match status" value="1"/>
</dbReference>
<dbReference type="InterPro" id="IPR005911">
    <property type="entry name" value="YhcC-like"/>
</dbReference>
<keyword evidence="3" id="KW-0949">S-adenosyl-L-methionine</keyword>
<dbReference type="Pfam" id="PF04055">
    <property type="entry name" value="Radical_SAM"/>
    <property type="match status" value="1"/>
</dbReference>
<gene>
    <name evidence="8" type="ORF">SAMN02745973_00819</name>
</gene>
<dbReference type="Pfam" id="PF16199">
    <property type="entry name" value="Radical_SAM_C"/>
    <property type="match status" value="1"/>
</dbReference>
<dbReference type="GO" id="GO:0003824">
    <property type="term" value="F:catalytic activity"/>
    <property type="evidence" value="ECO:0007669"/>
    <property type="project" value="InterPro"/>
</dbReference>
<dbReference type="GO" id="GO:0046872">
    <property type="term" value="F:metal ion binding"/>
    <property type="evidence" value="ECO:0007669"/>
    <property type="project" value="UniProtKB-KW"/>
</dbReference>
<dbReference type="InterPro" id="IPR007197">
    <property type="entry name" value="rSAM"/>
</dbReference>
<dbReference type="EMBL" id="FUWV01000003">
    <property type="protein sequence ID" value="SJZ49296.1"/>
    <property type="molecule type" value="Genomic_DNA"/>
</dbReference>
<dbReference type="PROSITE" id="PS51918">
    <property type="entry name" value="RADICAL_SAM"/>
    <property type="match status" value="1"/>
</dbReference>
<dbReference type="SFLD" id="SFLDS00029">
    <property type="entry name" value="Radical_SAM"/>
    <property type="match status" value="1"/>
</dbReference>
<dbReference type="PANTHER" id="PTHR11135:SF1">
    <property type="entry name" value="PROTEIN YHCC"/>
    <property type="match status" value="1"/>
</dbReference>
<evidence type="ECO:0000256" key="5">
    <source>
        <dbReference type="ARBA" id="ARBA00023004"/>
    </source>
</evidence>
<dbReference type="AlphaFoldDB" id="A0A1T4L3K6"/>
<evidence type="ECO:0000256" key="4">
    <source>
        <dbReference type="ARBA" id="ARBA00022723"/>
    </source>
</evidence>
<keyword evidence="9" id="KW-1185">Reference proteome</keyword>
<evidence type="ECO:0000313" key="8">
    <source>
        <dbReference type="EMBL" id="SJZ49296.1"/>
    </source>
</evidence>
<evidence type="ECO:0000256" key="6">
    <source>
        <dbReference type="ARBA" id="ARBA00023014"/>
    </source>
</evidence>
<dbReference type="RefSeq" id="WP_087678238.1">
    <property type="nucleotide sequence ID" value="NZ_FUWV01000003.1"/>
</dbReference>
<dbReference type="OrthoDB" id="9801689at2"/>